<evidence type="ECO:0000259" key="14">
    <source>
        <dbReference type="Pfam" id="PF00520"/>
    </source>
</evidence>
<evidence type="ECO:0000256" key="5">
    <source>
        <dbReference type="ARBA" id="ARBA00022826"/>
    </source>
</evidence>
<feature type="transmembrane region" description="Helical" evidence="13">
    <location>
        <begin position="45"/>
        <end position="61"/>
    </location>
</feature>
<dbReference type="Pfam" id="PF00520">
    <property type="entry name" value="Ion_trans"/>
    <property type="match status" value="1"/>
</dbReference>
<keyword evidence="16" id="KW-1185">Reference proteome</keyword>
<proteinExistence type="predicted"/>
<keyword evidence="4 13" id="KW-0812">Transmembrane</keyword>
<evidence type="ECO:0000256" key="13">
    <source>
        <dbReference type="SAM" id="Phobius"/>
    </source>
</evidence>
<evidence type="ECO:0000313" key="16">
    <source>
        <dbReference type="Proteomes" id="UP000348942"/>
    </source>
</evidence>
<dbReference type="SUPFAM" id="SSF81324">
    <property type="entry name" value="Voltage-gated potassium channels"/>
    <property type="match status" value="1"/>
</dbReference>
<keyword evidence="6" id="KW-0851">Voltage-gated channel</keyword>
<name>A0A5Q0TG50_9VIBR</name>
<sequence length="261" mass="29381">MSNFYSDADFKPLSLMSLLLSIVSVILVSFLLFVPLPQDTRHTMLGIDTAICALFLFQLSLDCYRSKLRLRYLKVHALDFLASLPGIEFFRYIRLLHIIRIFLMLRSRKKIGQQILENPKEATVATIFTLLIILLCLGSSLMLLFEENAPNTNIHTAADALWWSIVTISTVGYGDHFPVTFAGKVLASVLIVCGVGIFGMISGLLASIIATPHDKQNAQYKSNLEQILNQQQQLLDKVDRLEKKIQRQGNNETPDNKKGIE</sequence>
<feature type="coiled-coil region" evidence="12">
    <location>
        <begin position="217"/>
        <end position="251"/>
    </location>
</feature>
<dbReference type="Proteomes" id="UP000348942">
    <property type="component" value="Chromosome 1"/>
</dbReference>
<evidence type="ECO:0000313" key="15">
    <source>
        <dbReference type="EMBL" id="QGA64269.1"/>
    </source>
</evidence>
<reference evidence="15 16" key="1">
    <citation type="submission" date="2019-10" db="EMBL/GenBank/DDBJ databases">
        <title>Vibrio sp. nov., isolated from Coralline algae surface.</title>
        <authorList>
            <person name="Geng Y."/>
            <person name="Zhang X."/>
        </authorList>
    </citation>
    <scope>NUCLEOTIDE SEQUENCE [LARGE SCALE GENOMIC DNA]</scope>
    <source>
        <strain evidence="15 16">SM1977</strain>
    </source>
</reference>
<evidence type="ECO:0000256" key="3">
    <source>
        <dbReference type="ARBA" id="ARBA00022538"/>
    </source>
</evidence>
<dbReference type="RefSeq" id="WP_153446098.1">
    <property type="nucleotide sequence ID" value="NZ_CP045699.1"/>
</dbReference>
<keyword evidence="2" id="KW-0813">Transport</keyword>
<evidence type="ECO:0000256" key="10">
    <source>
        <dbReference type="ARBA" id="ARBA00023136"/>
    </source>
</evidence>
<keyword evidence="5" id="KW-0631">Potassium channel</keyword>
<feature type="transmembrane region" description="Helical" evidence="13">
    <location>
        <begin position="185"/>
        <end position="211"/>
    </location>
</feature>
<feature type="transmembrane region" description="Helical" evidence="13">
    <location>
        <begin position="12"/>
        <end position="33"/>
    </location>
</feature>
<feature type="domain" description="Ion transport" evidence="14">
    <location>
        <begin position="14"/>
        <end position="211"/>
    </location>
</feature>
<organism evidence="15 16">
    <name type="scientific">Vibrio algicola</name>
    <dbReference type="NCBI Taxonomy" id="2662262"/>
    <lineage>
        <taxon>Bacteria</taxon>
        <taxon>Pseudomonadati</taxon>
        <taxon>Pseudomonadota</taxon>
        <taxon>Gammaproteobacteria</taxon>
        <taxon>Vibrionales</taxon>
        <taxon>Vibrionaceae</taxon>
        <taxon>Vibrio</taxon>
    </lineage>
</organism>
<keyword evidence="3" id="KW-0633">Potassium transport</keyword>
<feature type="transmembrane region" description="Helical" evidence="13">
    <location>
        <begin position="124"/>
        <end position="145"/>
    </location>
</feature>
<evidence type="ECO:0000256" key="7">
    <source>
        <dbReference type="ARBA" id="ARBA00022958"/>
    </source>
</evidence>
<dbReference type="GO" id="GO:0001508">
    <property type="term" value="P:action potential"/>
    <property type="evidence" value="ECO:0007669"/>
    <property type="project" value="TreeGrafter"/>
</dbReference>
<evidence type="ECO:0000256" key="11">
    <source>
        <dbReference type="ARBA" id="ARBA00023303"/>
    </source>
</evidence>
<evidence type="ECO:0000256" key="8">
    <source>
        <dbReference type="ARBA" id="ARBA00022989"/>
    </source>
</evidence>
<comment type="subcellular location">
    <subcellularLocation>
        <location evidence="1">Membrane</location>
        <topology evidence="1">Multi-pass membrane protein</topology>
    </subcellularLocation>
</comment>
<protein>
    <submittedName>
        <fullName evidence="15">Ion transporter</fullName>
    </submittedName>
</protein>
<dbReference type="Gene3D" id="1.20.5.110">
    <property type="match status" value="1"/>
</dbReference>
<dbReference type="InterPro" id="IPR028325">
    <property type="entry name" value="VG_K_chnl"/>
</dbReference>
<dbReference type="GO" id="GO:0005249">
    <property type="term" value="F:voltage-gated potassium channel activity"/>
    <property type="evidence" value="ECO:0007669"/>
    <property type="project" value="InterPro"/>
</dbReference>
<accession>A0A5Q0TG50</accession>
<feature type="transmembrane region" description="Helical" evidence="13">
    <location>
        <begin position="81"/>
        <end position="103"/>
    </location>
</feature>
<evidence type="ECO:0000256" key="2">
    <source>
        <dbReference type="ARBA" id="ARBA00022448"/>
    </source>
</evidence>
<dbReference type="PRINTS" id="PR00169">
    <property type="entry name" value="KCHANNEL"/>
</dbReference>
<keyword evidence="8 13" id="KW-1133">Transmembrane helix</keyword>
<dbReference type="GO" id="GO:0008076">
    <property type="term" value="C:voltage-gated potassium channel complex"/>
    <property type="evidence" value="ECO:0007669"/>
    <property type="project" value="InterPro"/>
</dbReference>
<keyword evidence="11" id="KW-0407">Ion channel</keyword>
<dbReference type="PANTHER" id="PTHR11537:SF254">
    <property type="entry name" value="POTASSIUM VOLTAGE-GATED CHANNEL PROTEIN SHAB"/>
    <property type="match status" value="1"/>
</dbReference>
<dbReference type="Gene3D" id="1.20.120.350">
    <property type="entry name" value="Voltage-gated potassium channels. Chain C"/>
    <property type="match status" value="1"/>
</dbReference>
<keyword evidence="7" id="KW-0630">Potassium</keyword>
<evidence type="ECO:0000256" key="4">
    <source>
        <dbReference type="ARBA" id="ARBA00022692"/>
    </source>
</evidence>
<dbReference type="Gene3D" id="1.10.287.70">
    <property type="match status" value="1"/>
</dbReference>
<dbReference type="EMBL" id="CP045699">
    <property type="protein sequence ID" value="QGA64269.1"/>
    <property type="molecule type" value="Genomic_DNA"/>
</dbReference>
<dbReference type="AlphaFoldDB" id="A0A5Q0TG50"/>
<evidence type="ECO:0000256" key="9">
    <source>
        <dbReference type="ARBA" id="ARBA00023065"/>
    </source>
</evidence>
<evidence type="ECO:0000256" key="12">
    <source>
        <dbReference type="SAM" id="Coils"/>
    </source>
</evidence>
<keyword evidence="10 13" id="KW-0472">Membrane</keyword>
<dbReference type="InterPro" id="IPR027359">
    <property type="entry name" value="Volt_channel_dom_sf"/>
</dbReference>
<evidence type="ECO:0000256" key="6">
    <source>
        <dbReference type="ARBA" id="ARBA00022882"/>
    </source>
</evidence>
<evidence type="ECO:0000256" key="1">
    <source>
        <dbReference type="ARBA" id="ARBA00004141"/>
    </source>
</evidence>
<dbReference type="InterPro" id="IPR005821">
    <property type="entry name" value="Ion_trans_dom"/>
</dbReference>
<keyword evidence="9" id="KW-0406">Ion transport</keyword>
<gene>
    <name evidence="15" type="ORF">GFB47_01795</name>
</gene>
<keyword evidence="12" id="KW-0175">Coiled coil</keyword>
<dbReference type="PANTHER" id="PTHR11537">
    <property type="entry name" value="VOLTAGE-GATED POTASSIUM CHANNEL"/>
    <property type="match status" value="1"/>
</dbReference>